<dbReference type="Proteomes" id="UP001271263">
    <property type="component" value="Unassembled WGS sequence"/>
</dbReference>
<comment type="caution">
    <text evidence="1">The sequence shown here is derived from an EMBL/GenBank/DDBJ whole genome shotgun (WGS) entry which is preliminary data.</text>
</comment>
<proteinExistence type="predicted"/>
<evidence type="ECO:0000313" key="1">
    <source>
        <dbReference type="EMBL" id="MDR8523179.1"/>
    </source>
</evidence>
<dbReference type="AlphaFoldDB" id="A0AAW8NMT0"/>
<reference evidence="1" key="2">
    <citation type="submission" date="2022-11" db="EMBL/GenBank/DDBJ databases">
        <title>Prophages regulate Shewanella fidelis motility and biofilm formation: implications for gut colonization dynamics in Ciona robusta.</title>
        <authorList>
            <person name="Natarajan O."/>
            <person name="Gibboney S.L."/>
            <person name="Young M.N."/>
            <person name="Lim S.J."/>
            <person name="Pluta N."/>
            <person name="Atkinson C.G.F."/>
            <person name="Leigh B.A."/>
            <person name="Liberti A."/>
            <person name="Kees E."/>
            <person name="Breitbart M."/>
            <person name="Gralnick J."/>
            <person name="Dishaw L.J."/>
        </authorList>
    </citation>
    <scope>NUCLEOTIDE SEQUENCE</scope>
    <source>
        <strain evidence="1">3313</strain>
    </source>
</reference>
<dbReference type="EMBL" id="JAPMLD010000003">
    <property type="protein sequence ID" value="MDW4824320.1"/>
    <property type="molecule type" value="Genomic_DNA"/>
</dbReference>
<sequence>MRSTARTWLIEEKIGLISGQELVGLADRYIADHDDFPDWMIDISTGSSLEFQEQLDLIAYPINVNDCKIIAQRLLDLLSSNEISLRDLGKACEKMYLSVEWGSEPFNHFIWVSDEINLNEQGYKSTSNIDQAVKEALCKVTAL</sequence>
<evidence type="ECO:0000313" key="3">
    <source>
        <dbReference type="Proteomes" id="UP001259340"/>
    </source>
</evidence>
<accession>A0AAW8NMT0</accession>
<dbReference type="EMBL" id="JAPMLE010000001">
    <property type="protein sequence ID" value="MDR8523179.1"/>
    <property type="molecule type" value="Genomic_DNA"/>
</dbReference>
<evidence type="ECO:0000313" key="4">
    <source>
        <dbReference type="Proteomes" id="UP001271263"/>
    </source>
</evidence>
<dbReference type="Proteomes" id="UP001259340">
    <property type="component" value="Unassembled WGS sequence"/>
</dbReference>
<organism evidence="1 3">
    <name type="scientific">Shewanella fidelis</name>
    <dbReference type="NCBI Taxonomy" id="173509"/>
    <lineage>
        <taxon>Bacteria</taxon>
        <taxon>Pseudomonadati</taxon>
        <taxon>Pseudomonadota</taxon>
        <taxon>Gammaproteobacteria</taxon>
        <taxon>Alteromonadales</taxon>
        <taxon>Shewanellaceae</taxon>
        <taxon>Shewanella</taxon>
    </lineage>
</organism>
<evidence type="ECO:0000313" key="2">
    <source>
        <dbReference type="EMBL" id="MDW4824320.1"/>
    </source>
</evidence>
<protein>
    <submittedName>
        <fullName evidence="1">Uncharacterized protein</fullName>
    </submittedName>
</protein>
<dbReference type="RefSeq" id="WP_310654260.1">
    <property type="nucleotide sequence ID" value="NZ_JAPMLA010000003.1"/>
</dbReference>
<reference evidence="2 4" key="1">
    <citation type="journal article" date="2022" name="bioRxiv">
        <title>Prophages regulate Shewanella fidelis 3313 motility and biofilm formation: implications for gut colonization dynamics in Ciona robusta.</title>
        <authorList>
            <person name="Natarajan O."/>
            <person name="Gibboney S.L."/>
            <person name="Young M.N."/>
            <person name="Lim S.J."/>
            <person name="Pluta N."/>
            <person name="Atkinson C.G."/>
            <person name="Leigh B.A."/>
            <person name="Liberti A."/>
            <person name="Kees E.D."/>
            <person name="Breitbart M."/>
            <person name="Gralnick J.A."/>
            <person name="Dishaw L.J."/>
        </authorList>
    </citation>
    <scope>NUCLEOTIDE SEQUENCE [LARGE SCALE GENOMIC DNA]</scope>
    <source>
        <strain evidence="2 4">JG4066</strain>
    </source>
</reference>
<keyword evidence="4" id="KW-1185">Reference proteome</keyword>
<name>A0AAW8NMT0_9GAMM</name>
<gene>
    <name evidence="1" type="ORF">OS133_05690</name>
    <name evidence="2" type="ORF">OS134_09650</name>
</gene>